<dbReference type="PIRSF" id="PIRSF036625">
    <property type="entry name" value="GAF_ANTAR"/>
    <property type="match status" value="1"/>
</dbReference>
<dbReference type="AlphaFoldDB" id="A0A0Q2Q884"/>
<evidence type="ECO:0000259" key="5">
    <source>
        <dbReference type="PROSITE" id="PS50921"/>
    </source>
</evidence>
<dbReference type="GO" id="GO:0003723">
    <property type="term" value="F:RNA binding"/>
    <property type="evidence" value="ECO:0007669"/>
    <property type="project" value="InterPro"/>
</dbReference>
<dbReference type="OrthoDB" id="4629915at2"/>
<gene>
    <name evidence="6" type="ORF">AO501_09920</name>
</gene>
<dbReference type="InterPro" id="IPR011006">
    <property type="entry name" value="CheY-like_superfamily"/>
</dbReference>
<evidence type="ECO:0000256" key="4">
    <source>
        <dbReference type="ARBA" id="ARBA00023163"/>
    </source>
</evidence>
<dbReference type="SUPFAM" id="SSF52172">
    <property type="entry name" value="CheY-like"/>
    <property type="match status" value="1"/>
</dbReference>
<dbReference type="SMART" id="SM01012">
    <property type="entry name" value="ANTAR"/>
    <property type="match status" value="1"/>
</dbReference>
<organism evidence="6 7">
    <name type="scientific">Mycobacterium gordonae</name>
    <dbReference type="NCBI Taxonomy" id="1778"/>
    <lineage>
        <taxon>Bacteria</taxon>
        <taxon>Bacillati</taxon>
        <taxon>Actinomycetota</taxon>
        <taxon>Actinomycetes</taxon>
        <taxon>Mycobacteriales</taxon>
        <taxon>Mycobacteriaceae</taxon>
        <taxon>Mycobacterium</taxon>
    </lineage>
</organism>
<dbReference type="InterPro" id="IPR036388">
    <property type="entry name" value="WH-like_DNA-bd_sf"/>
</dbReference>
<evidence type="ECO:0000256" key="2">
    <source>
        <dbReference type="ARBA" id="ARBA00022777"/>
    </source>
</evidence>
<keyword evidence="4" id="KW-0804">Transcription</keyword>
<dbReference type="InterPro" id="IPR029016">
    <property type="entry name" value="GAF-like_dom_sf"/>
</dbReference>
<name>A0A0Q2Q884_MYCGO</name>
<dbReference type="Pfam" id="PF13185">
    <property type="entry name" value="GAF_2"/>
    <property type="match status" value="1"/>
</dbReference>
<dbReference type="GO" id="GO:0016301">
    <property type="term" value="F:kinase activity"/>
    <property type="evidence" value="ECO:0007669"/>
    <property type="project" value="UniProtKB-KW"/>
</dbReference>
<dbReference type="Gene3D" id="3.30.450.40">
    <property type="match status" value="1"/>
</dbReference>
<comment type="caution">
    <text evidence="6">The sequence shown here is derived from an EMBL/GenBank/DDBJ whole genome shotgun (WGS) entry which is preliminary data.</text>
</comment>
<evidence type="ECO:0000313" key="6">
    <source>
        <dbReference type="EMBL" id="KQH76141.1"/>
    </source>
</evidence>
<dbReference type="SUPFAM" id="SSF55781">
    <property type="entry name" value="GAF domain-like"/>
    <property type="match status" value="1"/>
</dbReference>
<reference evidence="6 7" key="1">
    <citation type="submission" date="2015-10" db="EMBL/GenBank/DDBJ databases">
        <title>Mycobacterium gordonae draft genome assembly.</title>
        <authorList>
            <person name="Ustinova V."/>
            <person name="Smirnova T."/>
            <person name="Blagodatskikh K."/>
            <person name="Varlamov D."/>
            <person name="Larionova E."/>
            <person name="Chernousova L."/>
        </authorList>
    </citation>
    <scope>NUCLEOTIDE SEQUENCE [LARGE SCALE GENOMIC DNA]</scope>
    <source>
        <strain evidence="6 7">CTRI 14-8773</strain>
    </source>
</reference>
<dbReference type="STRING" id="1778.A9W97_23315"/>
<protein>
    <submittedName>
        <fullName evidence="6">Response regulator receiver protein</fullName>
    </submittedName>
</protein>
<dbReference type="InterPro" id="IPR012074">
    <property type="entry name" value="GAF_ANTAR"/>
</dbReference>
<dbReference type="Proteomes" id="UP000051677">
    <property type="component" value="Unassembled WGS sequence"/>
</dbReference>
<dbReference type="Pfam" id="PF03861">
    <property type="entry name" value="ANTAR"/>
    <property type="match status" value="1"/>
</dbReference>
<dbReference type="InterPro" id="IPR005561">
    <property type="entry name" value="ANTAR"/>
</dbReference>
<evidence type="ECO:0000256" key="1">
    <source>
        <dbReference type="ARBA" id="ARBA00022679"/>
    </source>
</evidence>
<dbReference type="EMBL" id="LKTM01000359">
    <property type="protein sequence ID" value="KQH76141.1"/>
    <property type="molecule type" value="Genomic_DNA"/>
</dbReference>
<evidence type="ECO:0000256" key="3">
    <source>
        <dbReference type="ARBA" id="ARBA00023015"/>
    </source>
</evidence>
<proteinExistence type="predicted"/>
<feature type="domain" description="ANTAR" evidence="5">
    <location>
        <begin position="163"/>
        <end position="224"/>
    </location>
</feature>
<dbReference type="PROSITE" id="PS50921">
    <property type="entry name" value="ANTAR"/>
    <property type="match status" value="1"/>
</dbReference>
<keyword evidence="2" id="KW-0418">Kinase</keyword>
<sequence length="235" mass="25421">MGTPPSSADDLAHLFGDLAVELEGQGDPETVVQEIVRSSVQIVPGARWAGISLIAGDRVESRAPTDRVVAHLDQLQSELDEGPCLSAMREQRTVRIDDLATDGRWPRFADAAMHCGVRSLVSFRLFVHRGSLGALNLYGGAADVFDDESILIGEVLAQHVSVALARLNAEARFQRALDSRDVIGQAKGLLMQRNGVDGLHAFRMLLKVSQETHTKLVDVARRLVSLHESGLSQAG</sequence>
<keyword evidence="1" id="KW-0808">Transferase</keyword>
<accession>A0A0Q2Q884</accession>
<keyword evidence="3" id="KW-0805">Transcription regulation</keyword>
<dbReference type="SMART" id="SM00065">
    <property type="entry name" value="GAF"/>
    <property type="match status" value="1"/>
</dbReference>
<dbReference type="InterPro" id="IPR003018">
    <property type="entry name" value="GAF"/>
</dbReference>
<dbReference type="Gene3D" id="1.10.10.10">
    <property type="entry name" value="Winged helix-like DNA-binding domain superfamily/Winged helix DNA-binding domain"/>
    <property type="match status" value="1"/>
</dbReference>
<dbReference type="RefSeq" id="WP_055580886.1">
    <property type="nucleotide sequence ID" value="NZ_LKTM01000359.1"/>
</dbReference>
<evidence type="ECO:0000313" key="7">
    <source>
        <dbReference type="Proteomes" id="UP000051677"/>
    </source>
</evidence>